<dbReference type="RefSeq" id="WP_101720095.1">
    <property type="nucleotide sequence ID" value="NZ_PJRS01000046.1"/>
</dbReference>
<reference evidence="10 11" key="1">
    <citation type="submission" date="2017-12" db="EMBL/GenBank/DDBJ databases">
        <title>The genome sequence of Caulobacter sp. 410.</title>
        <authorList>
            <person name="Gao J."/>
            <person name="Mao X."/>
            <person name="Sun J."/>
        </authorList>
    </citation>
    <scope>NUCLEOTIDE SEQUENCE [LARGE SCALE GENOMIC DNA]</scope>
    <source>
        <strain evidence="10 11">410</strain>
    </source>
</reference>
<evidence type="ECO:0000256" key="7">
    <source>
        <dbReference type="ARBA" id="ARBA00023136"/>
    </source>
</evidence>
<dbReference type="EMBL" id="PJRS01000046">
    <property type="protein sequence ID" value="PLR20178.1"/>
    <property type="molecule type" value="Genomic_DNA"/>
</dbReference>
<evidence type="ECO:0000313" key="10">
    <source>
        <dbReference type="EMBL" id="PLR20178.1"/>
    </source>
</evidence>
<keyword evidence="2" id="KW-0813">Transport</keyword>
<keyword evidence="6" id="KW-0406">Ion transport</keyword>
<protein>
    <submittedName>
        <fullName evidence="10">Bestrophin</fullName>
    </submittedName>
</protein>
<evidence type="ECO:0000256" key="4">
    <source>
        <dbReference type="ARBA" id="ARBA00022692"/>
    </source>
</evidence>
<feature type="transmembrane region" description="Helical" evidence="9">
    <location>
        <begin position="20"/>
        <end position="40"/>
    </location>
</feature>
<accession>A0A2N5D271</accession>
<evidence type="ECO:0000256" key="1">
    <source>
        <dbReference type="ARBA" id="ARBA00004651"/>
    </source>
</evidence>
<dbReference type="Pfam" id="PF25539">
    <property type="entry name" value="Bestrophin_2"/>
    <property type="match status" value="1"/>
</dbReference>
<evidence type="ECO:0000256" key="8">
    <source>
        <dbReference type="ARBA" id="ARBA00034708"/>
    </source>
</evidence>
<dbReference type="AlphaFoldDB" id="A0A2N5D271"/>
<dbReference type="PANTHER" id="PTHR33281:SF19">
    <property type="entry name" value="VOLTAGE-DEPENDENT ANION CHANNEL-FORMING PROTEIN YNEE"/>
    <property type="match status" value="1"/>
</dbReference>
<dbReference type="PANTHER" id="PTHR33281">
    <property type="entry name" value="UPF0187 PROTEIN YNEE"/>
    <property type="match status" value="1"/>
</dbReference>
<keyword evidence="11" id="KW-1185">Reference proteome</keyword>
<evidence type="ECO:0000256" key="5">
    <source>
        <dbReference type="ARBA" id="ARBA00022989"/>
    </source>
</evidence>
<sequence>MIVGRRAGLFEIAFALRGSILPSIAGRLAVLLLVSIGAVLTAQRWPAALERLNALPFTLIGLSLSIFMSFRNNACYDRWWEARKLWGGLIIAARSFARQTQGLPAEQREPLLLGLAGFAGGLAARLRGKDERAAIARWREVPGIAAAPNPTDAALAAVGADCARLEGLGAVTPIHLSVLETRLTELSHVQAACERIKATPSPFSYSLMLHRTAHVFCLLLPFALAHALGWWTPALVLLIGYTFFGLDALGDQLEDPFGLEDNDLPLDAMVRTIERDLLFSLGREELPPVIEAKGYRLT</sequence>
<gene>
    <name evidence="10" type="ORF">SGCZBJ_22145</name>
</gene>
<proteinExistence type="inferred from homology"/>
<evidence type="ECO:0000256" key="2">
    <source>
        <dbReference type="ARBA" id="ARBA00022448"/>
    </source>
</evidence>
<keyword evidence="4 9" id="KW-0812">Transmembrane</keyword>
<evidence type="ECO:0000256" key="3">
    <source>
        <dbReference type="ARBA" id="ARBA00022475"/>
    </source>
</evidence>
<comment type="subcellular location">
    <subcellularLocation>
        <location evidence="1">Cell membrane</location>
        <topology evidence="1">Multi-pass membrane protein</topology>
    </subcellularLocation>
</comment>
<evidence type="ECO:0000256" key="6">
    <source>
        <dbReference type="ARBA" id="ARBA00023065"/>
    </source>
</evidence>
<evidence type="ECO:0000313" key="11">
    <source>
        <dbReference type="Proteomes" id="UP000234479"/>
    </source>
</evidence>
<keyword evidence="7 9" id="KW-0472">Membrane</keyword>
<dbReference type="OrthoDB" id="445589at2"/>
<name>A0A2N5D271_9CAUL</name>
<feature type="transmembrane region" description="Helical" evidence="9">
    <location>
        <begin position="215"/>
        <end position="244"/>
    </location>
</feature>
<comment type="caution">
    <text evidence="10">The sequence shown here is derived from an EMBL/GenBank/DDBJ whole genome shotgun (WGS) entry which is preliminary data.</text>
</comment>
<evidence type="ECO:0000256" key="9">
    <source>
        <dbReference type="SAM" id="Phobius"/>
    </source>
</evidence>
<dbReference type="InterPro" id="IPR044669">
    <property type="entry name" value="YneE/VCCN1/2-like"/>
</dbReference>
<keyword evidence="5 9" id="KW-1133">Transmembrane helix</keyword>
<dbReference type="GO" id="GO:0005886">
    <property type="term" value="C:plasma membrane"/>
    <property type="evidence" value="ECO:0007669"/>
    <property type="project" value="UniProtKB-SubCell"/>
</dbReference>
<comment type="similarity">
    <text evidence="8">Belongs to the anion channel-forming bestrophin (TC 1.A.46) family.</text>
</comment>
<keyword evidence="3" id="KW-1003">Cell membrane</keyword>
<dbReference type="GO" id="GO:0005254">
    <property type="term" value="F:chloride channel activity"/>
    <property type="evidence" value="ECO:0007669"/>
    <property type="project" value="InterPro"/>
</dbReference>
<dbReference type="Proteomes" id="UP000234479">
    <property type="component" value="Unassembled WGS sequence"/>
</dbReference>
<organism evidence="10 11">
    <name type="scientific">Caulobacter zeae</name>
    <dbReference type="NCBI Taxonomy" id="2055137"/>
    <lineage>
        <taxon>Bacteria</taxon>
        <taxon>Pseudomonadati</taxon>
        <taxon>Pseudomonadota</taxon>
        <taxon>Alphaproteobacteria</taxon>
        <taxon>Caulobacterales</taxon>
        <taxon>Caulobacteraceae</taxon>
        <taxon>Caulobacter</taxon>
    </lineage>
</organism>
<feature type="transmembrane region" description="Helical" evidence="9">
    <location>
        <begin position="52"/>
        <end position="70"/>
    </location>
</feature>